<organism evidence="1 2">
    <name type="scientific">Desmophyllum pertusum</name>
    <dbReference type="NCBI Taxonomy" id="174260"/>
    <lineage>
        <taxon>Eukaryota</taxon>
        <taxon>Metazoa</taxon>
        <taxon>Cnidaria</taxon>
        <taxon>Anthozoa</taxon>
        <taxon>Hexacorallia</taxon>
        <taxon>Scleractinia</taxon>
        <taxon>Caryophylliina</taxon>
        <taxon>Caryophylliidae</taxon>
        <taxon>Desmophyllum</taxon>
    </lineage>
</organism>
<comment type="caution">
    <text evidence="1">The sequence shown here is derived from an EMBL/GenBank/DDBJ whole genome shotgun (WGS) entry which is preliminary data.</text>
</comment>
<dbReference type="Proteomes" id="UP001163046">
    <property type="component" value="Unassembled WGS sequence"/>
</dbReference>
<reference evidence="1" key="1">
    <citation type="submission" date="2023-01" db="EMBL/GenBank/DDBJ databases">
        <title>Genome assembly of the deep-sea coral Lophelia pertusa.</title>
        <authorList>
            <person name="Herrera S."/>
            <person name="Cordes E."/>
        </authorList>
    </citation>
    <scope>NUCLEOTIDE SEQUENCE</scope>
    <source>
        <strain evidence="1">USNM1676648</strain>
        <tissue evidence="1">Polyp</tissue>
    </source>
</reference>
<protein>
    <submittedName>
        <fullName evidence="1">Uncharacterized protein</fullName>
    </submittedName>
</protein>
<dbReference type="EMBL" id="MU826834">
    <property type="protein sequence ID" value="KAJ7372838.1"/>
    <property type="molecule type" value="Genomic_DNA"/>
</dbReference>
<name>A0A9X0CSR9_9CNID</name>
<evidence type="ECO:0000313" key="1">
    <source>
        <dbReference type="EMBL" id="KAJ7372838.1"/>
    </source>
</evidence>
<sequence length="121" mass="14087">MDYSCKDLVETRCDVQGDDLCQVARDEEELARILNVVTPLEQKIECSHIIRDSPKRREEPPVLNYEQYRGIFNQTSLTFELELVKLAIALPGFTVSFRECICSFQRKSCKTCFLKEAFEEQ</sequence>
<dbReference type="AlphaFoldDB" id="A0A9X0CSR9"/>
<evidence type="ECO:0000313" key="2">
    <source>
        <dbReference type="Proteomes" id="UP001163046"/>
    </source>
</evidence>
<accession>A0A9X0CSR9</accession>
<proteinExistence type="predicted"/>
<keyword evidence="2" id="KW-1185">Reference proteome</keyword>
<gene>
    <name evidence="1" type="ORF">OS493_016761</name>
</gene>